<evidence type="ECO:0000256" key="1">
    <source>
        <dbReference type="SAM" id="MobiDB-lite"/>
    </source>
</evidence>
<proteinExistence type="predicted"/>
<dbReference type="EMBL" id="ODYU01012812">
    <property type="protein sequence ID" value="SOQ59304.1"/>
    <property type="molecule type" value="Genomic_DNA"/>
</dbReference>
<sequence>MFYSTGVALSSLKSTTSHSRQSTDGKLTSKQTDCRILGVIPNFVLLLLPKMASKTFPDPEIEPETPCPAVALATTRSRSNAPWDCRPTRPERVQTFRGICYYMTLQPPN</sequence>
<reference evidence="2" key="1">
    <citation type="submission" date="2016-07" db="EMBL/GenBank/DDBJ databases">
        <authorList>
            <person name="Bretaudeau A."/>
        </authorList>
    </citation>
    <scope>NUCLEOTIDE SEQUENCE</scope>
    <source>
        <strain evidence="2">Rice</strain>
        <tissue evidence="2">Whole body</tissue>
    </source>
</reference>
<feature type="region of interest" description="Disordered" evidence="1">
    <location>
        <begin position="1"/>
        <end position="29"/>
    </location>
</feature>
<accession>A0A2H1X3V4</accession>
<feature type="compositionally biased region" description="Polar residues" evidence="1">
    <location>
        <begin position="7"/>
        <end position="29"/>
    </location>
</feature>
<evidence type="ECO:0000313" key="2">
    <source>
        <dbReference type="EMBL" id="SOQ59304.1"/>
    </source>
</evidence>
<organism evidence="2">
    <name type="scientific">Spodoptera frugiperda</name>
    <name type="common">Fall armyworm</name>
    <dbReference type="NCBI Taxonomy" id="7108"/>
    <lineage>
        <taxon>Eukaryota</taxon>
        <taxon>Metazoa</taxon>
        <taxon>Ecdysozoa</taxon>
        <taxon>Arthropoda</taxon>
        <taxon>Hexapoda</taxon>
        <taxon>Insecta</taxon>
        <taxon>Pterygota</taxon>
        <taxon>Neoptera</taxon>
        <taxon>Endopterygota</taxon>
        <taxon>Lepidoptera</taxon>
        <taxon>Glossata</taxon>
        <taxon>Ditrysia</taxon>
        <taxon>Noctuoidea</taxon>
        <taxon>Noctuidae</taxon>
        <taxon>Amphipyrinae</taxon>
        <taxon>Spodoptera</taxon>
    </lineage>
</organism>
<gene>
    <name evidence="2" type="ORF">SFRICE_037976</name>
</gene>
<name>A0A2H1X3V4_SPOFR</name>
<protein>
    <submittedName>
        <fullName evidence="2">SFRICE_037976</fullName>
    </submittedName>
</protein>
<dbReference type="AlphaFoldDB" id="A0A2H1X3V4"/>